<sequence length="85" mass="9202">MLPAQGHGTGAVSDSPAQSISWLQKDQKVGRAASAARAQTAITDARISRDFLALLSSAFAMAIARALERLRDWFMASCPFDHKQQ</sequence>
<accession>A0A1C7NUQ7</accession>
<dbReference type="AlphaFoldDB" id="A0A1C7NUQ7"/>
<keyword evidence="2" id="KW-1185">Reference proteome</keyword>
<dbReference type="Proteomes" id="UP000093111">
    <property type="component" value="Unassembled WGS sequence"/>
</dbReference>
<protein>
    <submittedName>
        <fullName evidence="1">Uncharacterized protein</fullName>
    </submittedName>
</protein>
<proteinExistence type="predicted"/>
<evidence type="ECO:0000313" key="2">
    <source>
        <dbReference type="Proteomes" id="UP000093111"/>
    </source>
</evidence>
<dbReference type="EMBL" id="LGLV01000018">
    <property type="protein sequence ID" value="OBZ92743.1"/>
    <property type="molecule type" value="Genomic_DNA"/>
</dbReference>
<evidence type="ECO:0000313" key="1">
    <source>
        <dbReference type="EMBL" id="OBZ92743.1"/>
    </source>
</evidence>
<comment type="caution">
    <text evidence="1">The sequence shown here is derived from an EMBL/GenBank/DDBJ whole genome shotgun (WGS) entry which is preliminary data.</text>
</comment>
<organism evidence="1 2">
    <name type="scientific">Pararhizobium polonicum</name>
    <dbReference type="NCBI Taxonomy" id="1612624"/>
    <lineage>
        <taxon>Bacteria</taxon>
        <taxon>Pseudomonadati</taxon>
        <taxon>Pseudomonadota</taxon>
        <taxon>Alphaproteobacteria</taxon>
        <taxon>Hyphomicrobiales</taxon>
        <taxon>Rhizobiaceae</taxon>
        <taxon>Rhizobium/Agrobacterium group</taxon>
        <taxon>Pararhizobium</taxon>
    </lineage>
</organism>
<gene>
    <name evidence="1" type="ORF">ADU59_25565</name>
</gene>
<name>A0A1C7NUQ7_9HYPH</name>
<reference evidence="1 2" key="1">
    <citation type="journal article" date="2016" name="Syst. Appl. Microbiol.">
        <title>Pararhizobium polonicum sp. nov. isolated from tumors on stone fruit rootstocks.</title>
        <authorList>
            <person name="Pulawska J."/>
            <person name="Kuzmanovic N."/>
            <person name="Willems A."/>
            <person name="Pothier J.F."/>
        </authorList>
    </citation>
    <scope>NUCLEOTIDE SEQUENCE [LARGE SCALE GENOMIC DNA]</scope>
    <source>
        <strain evidence="1 2">F5.1</strain>
    </source>
</reference>